<name>A0A8T0F2V1_ARGBR</name>
<reference evidence="4" key="2">
    <citation type="submission" date="2020-06" db="EMBL/GenBank/DDBJ databases">
        <authorList>
            <person name="Sheffer M."/>
        </authorList>
    </citation>
    <scope>NUCLEOTIDE SEQUENCE</scope>
</reference>
<feature type="region of interest" description="Disordered" evidence="1">
    <location>
        <begin position="858"/>
        <end position="878"/>
    </location>
</feature>
<evidence type="ECO:0000256" key="1">
    <source>
        <dbReference type="SAM" id="MobiDB-lite"/>
    </source>
</evidence>
<proteinExistence type="predicted"/>
<dbReference type="Proteomes" id="UP000807504">
    <property type="component" value="Unassembled WGS sequence"/>
</dbReference>
<keyword evidence="2" id="KW-0812">Transmembrane</keyword>
<feature type="compositionally biased region" description="Basic and acidic residues" evidence="1">
    <location>
        <begin position="858"/>
        <end position="871"/>
    </location>
</feature>
<dbReference type="InterPro" id="IPR056953">
    <property type="entry name" value="CUT_N"/>
</dbReference>
<feature type="compositionally biased region" description="Polar residues" evidence="1">
    <location>
        <begin position="286"/>
        <end position="302"/>
    </location>
</feature>
<dbReference type="PANTHER" id="PTHR46560">
    <property type="entry name" value="CYPHER, ISOFORM B"/>
    <property type="match status" value="1"/>
</dbReference>
<feature type="domain" description="ZP" evidence="3">
    <location>
        <begin position="1"/>
        <end position="214"/>
    </location>
</feature>
<feature type="region of interest" description="Disordered" evidence="1">
    <location>
        <begin position="265"/>
        <end position="306"/>
    </location>
</feature>
<keyword evidence="2" id="KW-1133">Transmembrane helix</keyword>
<feature type="transmembrane region" description="Helical" evidence="2">
    <location>
        <begin position="560"/>
        <end position="580"/>
    </location>
</feature>
<evidence type="ECO:0000313" key="5">
    <source>
        <dbReference type="Proteomes" id="UP000807504"/>
    </source>
</evidence>
<organism evidence="4 5">
    <name type="scientific">Argiope bruennichi</name>
    <name type="common">Wasp spider</name>
    <name type="synonym">Aranea bruennichi</name>
    <dbReference type="NCBI Taxonomy" id="94029"/>
    <lineage>
        <taxon>Eukaryota</taxon>
        <taxon>Metazoa</taxon>
        <taxon>Ecdysozoa</taxon>
        <taxon>Arthropoda</taxon>
        <taxon>Chelicerata</taxon>
        <taxon>Arachnida</taxon>
        <taxon>Araneae</taxon>
        <taxon>Araneomorphae</taxon>
        <taxon>Entelegynae</taxon>
        <taxon>Araneoidea</taxon>
        <taxon>Araneidae</taxon>
        <taxon>Argiope</taxon>
    </lineage>
</organism>
<feature type="region of interest" description="Disordered" evidence="1">
    <location>
        <begin position="329"/>
        <end position="400"/>
    </location>
</feature>
<reference evidence="4" key="1">
    <citation type="journal article" date="2020" name="bioRxiv">
        <title>Chromosome-level reference genome of the European wasp spider Argiope bruennichi: a resource for studies on range expansion and evolutionary adaptation.</title>
        <authorList>
            <person name="Sheffer M.M."/>
            <person name="Hoppe A."/>
            <person name="Krehenwinkel H."/>
            <person name="Uhl G."/>
            <person name="Kuss A.W."/>
            <person name="Jensen L."/>
            <person name="Jensen C."/>
            <person name="Gillespie R.G."/>
            <person name="Hoff K.J."/>
            <person name="Prost S."/>
        </authorList>
    </citation>
    <scope>NUCLEOTIDE SEQUENCE</scope>
</reference>
<sequence length="990" mass="111534">MTQSSVLDGFLTLPLTACGTYVQETNHPWITNTIIIQQNPLVWTTDDLEKSVICSLPRSFENFLNSSVLLDQIYESHSLPPTYSSSDIELGLAVFPEDNDKIFDYTSTHLTVFQLLNRTIYKDVGVKSCIAHDEEILDGNASIHQITNPEGCFTDNSENSSSLMIHYTETGIWADIKIKTLEMDSSDHIYLACEIFLCRTKCNCSEIDQQLTGYPISVISHKLTKRSTGQSSEILSLKQYQARTRYLKSTVQALMNSIIEQRKQNDKKSKLRKRLMRLDDSSSLSETDNSGSHTFITSTETFSPEPVSTMFNNIEPHLIDIYDDSDSEPHLIDIHDDSDSEPHLIDIHDDSDPEPHLIDIHDDSDSDSELHMIDDYDDSDPGESHHDSREEPSATSETFTVDSNMAIVTLSKEFKDNGTKIAPDEELQEKGMTNVSNNVVSSVNDGAENIKITTTAISVFPPLEGANDHLGNCVPRLRFVIVIVVLGFSIGCLLLVTCGMVLYILEVQQYFGEYNNNILGNTQQYFEEYPLIVEIPLLNFFLFMVKAARHLGDVTFRHSTMKQILLVFMMTVSLSQAIVWENEAIANTVCDNTTMYLTVNFTDLFQGSVYQSRGYFNPQCSYTVPFNRNVTEVELSMPFQSCDIQIEELDNKTIASTEIVIQMHSLLDSVYDKTVHVRCEIPNFMSINQTDSEELTRFEPRVVDHSWIEFKNGLVLLGEVGEPIESTLFMVVYIRDDGSNQDMVVQNCIAHTDKNITNTTNIVQLSDFYGCPDPSAVFPNFTVVRPENNRASIFAYAPIANFSLFASRGHMSVSCGITVCENACPTHCNGTSSPVRLPLSDYVSKDFARRHDGAVMPDSLRELNRHNDRSRRTPNRPKRSLSSFFTSIFRWESRIVNGSVSESNVTSIGIAKGLVVKNRLLAKDVLVPAHKPADFKNKDSDLVKDEFIVDGQTFRFIALMTICMFITIVACYCCYADESKKTKNQSPFVF</sequence>
<feature type="transmembrane region" description="Helical" evidence="2">
    <location>
        <begin position="954"/>
        <end position="975"/>
    </location>
</feature>
<dbReference type="InterPro" id="IPR001507">
    <property type="entry name" value="ZP_dom"/>
</dbReference>
<feature type="compositionally biased region" description="Basic and acidic residues" evidence="1">
    <location>
        <begin position="329"/>
        <end position="374"/>
    </location>
</feature>
<comment type="caution">
    <text evidence="4">The sequence shown here is derived from an EMBL/GenBank/DDBJ whole genome shotgun (WGS) entry which is preliminary data.</text>
</comment>
<feature type="compositionally biased region" description="Basic and acidic residues" evidence="1">
    <location>
        <begin position="382"/>
        <end position="392"/>
    </location>
</feature>
<dbReference type="Pfam" id="PF25057">
    <property type="entry name" value="CUT_N"/>
    <property type="match status" value="1"/>
</dbReference>
<evidence type="ECO:0000313" key="4">
    <source>
        <dbReference type="EMBL" id="KAF8785161.1"/>
    </source>
</evidence>
<evidence type="ECO:0000259" key="3">
    <source>
        <dbReference type="PROSITE" id="PS51034"/>
    </source>
</evidence>
<accession>A0A8T0F2V1</accession>
<feature type="transmembrane region" description="Helical" evidence="2">
    <location>
        <begin position="479"/>
        <end position="505"/>
    </location>
</feature>
<dbReference type="PANTHER" id="PTHR46560:SF5">
    <property type="entry name" value="CYPHER, ISOFORM B"/>
    <property type="match status" value="1"/>
</dbReference>
<evidence type="ECO:0000256" key="2">
    <source>
        <dbReference type="SAM" id="Phobius"/>
    </source>
</evidence>
<protein>
    <recommendedName>
        <fullName evidence="3">ZP domain-containing protein</fullName>
    </recommendedName>
</protein>
<keyword evidence="5" id="KW-1185">Reference proteome</keyword>
<dbReference type="AlphaFoldDB" id="A0A8T0F2V1"/>
<dbReference type="PROSITE" id="PS51034">
    <property type="entry name" value="ZP_2"/>
    <property type="match status" value="2"/>
</dbReference>
<feature type="domain" description="ZP" evidence="3">
    <location>
        <begin position="589"/>
        <end position="835"/>
    </location>
</feature>
<dbReference type="EMBL" id="JABXBU010000030">
    <property type="protein sequence ID" value="KAF8785161.1"/>
    <property type="molecule type" value="Genomic_DNA"/>
</dbReference>
<gene>
    <name evidence="4" type="ORF">HNY73_010739</name>
</gene>
<keyword evidence="2" id="KW-0472">Membrane</keyword>